<keyword evidence="5" id="KW-1185">Reference proteome</keyword>
<evidence type="ECO:0000256" key="1">
    <source>
        <dbReference type="ARBA" id="ARBA00022679"/>
    </source>
</evidence>
<gene>
    <name evidence="4" type="ORF">FHX64_001284</name>
</gene>
<sequence>MRQLDILGGVFRDLLFYGHIHANNVLEMMGGTGYNVYTGLAALNIDAKFHGASGDDFPVNDTTTIIGTRTGIFVCRNEKEALAVHRGANLHVTPKALTSNLLFATLECGGDTFLTYAKMMKQKGGMVILDPSPVFEWEASFIEYCDVLIPNAKEYQRIKDIIPKDKPVFLKRGINGGSYFHLGREINQTITNQGEYPLGCGDAFDVAVIYGLLNHYMPEETVRLAVNFGEKTSFIRGSSKAVEQVARDFLK</sequence>
<evidence type="ECO:0000259" key="3">
    <source>
        <dbReference type="Pfam" id="PF00294"/>
    </source>
</evidence>
<keyword evidence="2 4" id="KW-0418">Kinase</keyword>
<dbReference type="AlphaFoldDB" id="A0A7W5DQG6"/>
<accession>A0A7W5DQG6</accession>
<dbReference type="GO" id="GO:0016301">
    <property type="term" value="F:kinase activity"/>
    <property type="evidence" value="ECO:0007669"/>
    <property type="project" value="UniProtKB-KW"/>
</dbReference>
<dbReference type="PANTHER" id="PTHR10584:SF166">
    <property type="entry name" value="RIBOKINASE"/>
    <property type="match status" value="1"/>
</dbReference>
<evidence type="ECO:0000313" key="5">
    <source>
        <dbReference type="Proteomes" id="UP000544222"/>
    </source>
</evidence>
<dbReference type="EMBL" id="JACHYB010000001">
    <property type="protein sequence ID" value="MBB3187121.1"/>
    <property type="molecule type" value="Genomic_DNA"/>
</dbReference>
<proteinExistence type="predicted"/>
<dbReference type="SUPFAM" id="SSF53613">
    <property type="entry name" value="Ribokinase-like"/>
    <property type="match status" value="1"/>
</dbReference>
<dbReference type="InterPro" id="IPR029056">
    <property type="entry name" value="Ribokinase-like"/>
</dbReference>
<dbReference type="Pfam" id="PF00294">
    <property type="entry name" value="PfkB"/>
    <property type="match status" value="1"/>
</dbReference>
<dbReference type="Gene3D" id="3.40.1190.20">
    <property type="match status" value="1"/>
</dbReference>
<dbReference type="PANTHER" id="PTHR10584">
    <property type="entry name" value="SUGAR KINASE"/>
    <property type="match status" value="1"/>
</dbReference>
<organism evidence="4 5">
    <name type="scientific">Microbacter margulisiae</name>
    <dbReference type="NCBI Taxonomy" id="1350067"/>
    <lineage>
        <taxon>Bacteria</taxon>
        <taxon>Pseudomonadati</taxon>
        <taxon>Bacteroidota</taxon>
        <taxon>Bacteroidia</taxon>
        <taxon>Bacteroidales</taxon>
        <taxon>Porphyromonadaceae</taxon>
        <taxon>Microbacter</taxon>
    </lineage>
</organism>
<evidence type="ECO:0000256" key="2">
    <source>
        <dbReference type="ARBA" id="ARBA00022777"/>
    </source>
</evidence>
<dbReference type="InterPro" id="IPR011611">
    <property type="entry name" value="PfkB_dom"/>
</dbReference>
<evidence type="ECO:0000313" key="4">
    <source>
        <dbReference type="EMBL" id="MBB3187121.1"/>
    </source>
</evidence>
<reference evidence="4 5" key="1">
    <citation type="submission" date="2020-08" db="EMBL/GenBank/DDBJ databases">
        <title>Genomic Encyclopedia of Type Strains, Phase IV (KMG-IV): sequencing the most valuable type-strain genomes for metagenomic binning, comparative biology and taxonomic classification.</title>
        <authorList>
            <person name="Goeker M."/>
        </authorList>
    </citation>
    <scope>NUCLEOTIDE SEQUENCE [LARGE SCALE GENOMIC DNA]</scope>
    <source>
        <strain evidence="4 5">DSM 27471</strain>
    </source>
</reference>
<comment type="caution">
    <text evidence="4">The sequence shown here is derived from an EMBL/GenBank/DDBJ whole genome shotgun (WGS) entry which is preliminary data.</text>
</comment>
<protein>
    <submittedName>
        <fullName evidence="4">Sugar/nucleoside kinase (Ribokinase family)</fullName>
    </submittedName>
</protein>
<keyword evidence="1" id="KW-0808">Transferase</keyword>
<name>A0A7W5DQG6_9PORP</name>
<dbReference type="Proteomes" id="UP000544222">
    <property type="component" value="Unassembled WGS sequence"/>
</dbReference>
<feature type="domain" description="Carbohydrate kinase PfkB" evidence="3">
    <location>
        <begin position="21"/>
        <end position="230"/>
    </location>
</feature>
<dbReference type="RefSeq" id="WP_183412927.1">
    <property type="nucleotide sequence ID" value="NZ_JACHYB010000001.1"/>
</dbReference>